<keyword evidence="2" id="KW-1185">Reference proteome</keyword>
<dbReference type="RefSeq" id="XP_053063333.1">
    <property type="nucleotide sequence ID" value="XM_053207358.1"/>
</dbReference>
<protein>
    <submittedName>
        <fullName evidence="3">Uncharacterized protein LOC128312654</fullName>
    </submittedName>
</protein>
<feature type="region of interest" description="Disordered" evidence="1">
    <location>
        <begin position="1"/>
        <end position="33"/>
    </location>
</feature>
<sequence length="308" mass="31594">MEGSALRSCGQASWGQGAGTDTLTGEHEGCGPGGGMARVHKEATCVVVALPSTVWPEEGPRALQGCTDHPEAAGPGCWVFIGRQRAPGLGWLRVRPPSGWSPVGTLGWALMATPSCSRDRAATLSHSPGTARGCARRIPGACRVILPTATLLGSRFSARGCSSPCRPPCDTTVPGVPTAHAHLGRGRHPPLPSSSHFSQTSTRSWARAPLCGPRLGRDAAGLAPGPSAGRPLAAALGSPRGGSTHPPLQRDPLSCRGHTETAGGGGRRDCPHAGGLSLVPGPVLCPAETRQDQHAMLPGPLRPHSEHV</sequence>
<evidence type="ECO:0000313" key="3">
    <source>
        <dbReference type="RefSeq" id="XP_053063333.1"/>
    </source>
</evidence>
<reference evidence="3" key="1">
    <citation type="submission" date="2025-08" db="UniProtKB">
        <authorList>
            <consortium name="RefSeq"/>
        </authorList>
    </citation>
    <scope>IDENTIFICATION</scope>
    <source>
        <tissue evidence="3">Blood</tissue>
    </source>
</reference>
<name>A0ABM3NV69_ACIJB</name>
<proteinExistence type="predicted"/>
<evidence type="ECO:0000256" key="1">
    <source>
        <dbReference type="SAM" id="MobiDB-lite"/>
    </source>
</evidence>
<feature type="compositionally biased region" description="Polar residues" evidence="1">
    <location>
        <begin position="10"/>
        <end position="23"/>
    </location>
</feature>
<dbReference type="Proteomes" id="UP001652583">
    <property type="component" value="Chromosome D2"/>
</dbReference>
<dbReference type="GeneID" id="128312654"/>
<organism evidence="2 3">
    <name type="scientific">Acinonyx jubatus</name>
    <name type="common">Cheetah</name>
    <dbReference type="NCBI Taxonomy" id="32536"/>
    <lineage>
        <taxon>Eukaryota</taxon>
        <taxon>Metazoa</taxon>
        <taxon>Chordata</taxon>
        <taxon>Craniata</taxon>
        <taxon>Vertebrata</taxon>
        <taxon>Euteleostomi</taxon>
        <taxon>Mammalia</taxon>
        <taxon>Eutheria</taxon>
        <taxon>Laurasiatheria</taxon>
        <taxon>Carnivora</taxon>
        <taxon>Feliformia</taxon>
        <taxon>Felidae</taxon>
        <taxon>Felinae</taxon>
        <taxon>Acinonyx</taxon>
    </lineage>
</organism>
<evidence type="ECO:0000313" key="2">
    <source>
        <dbReference type="Proteomes" id="UP001652583"/>
    </source>
</evidence>
<accession>A0ABM3NV69</accession>
<gene>
    <name evidence="3" type="primary">LOC128312654</name>
</gene>
<feature type="region of interest" description="Disordered" evidence="1">
    <location>
        <begin position="216"/>
        <end position="274"/>
    </location>
</feature>